<evidence type="ECO:0000256" key="12">
    <source>
        <dbReference type="SAM" id="Phobius"/>
    </source>
</evidence>
<keyword evidence="9 12" id="KW-0472">Membrane</keyword>
<organism evidence="13 14">
    <name type="scientific">Candidatus Corynebacterium avicola</name>
    <dbReference type="NCBI Taxonomy" id="2838527"/>
    <lineage>
        <taxon>Bacteria</taxon>
        <taxon>Bacillati</taxon>
        <taxon>Actinomycetota</taxon>
        <taxon>Actinomycetes</taxon>
        <taxon>Mycobacteriales</taxon>
        <taxon>Corynebacteriaceae</taxon>
        <taxon>Corynebacterium</taxon>
    </lineage>
</organism>
<reference evidence="13" key="2">
    <citation type="submission" date="2021-04" db="EMBL/GenBank/DDBJ databases">
        <authorList>
            <person name="Gilroy R."/>
        </authorList>
    </citation>
    <scope>NUCLEOTIDE SEQUENCE</scope>
    <source>
        <strain evidence="13">CHK32-1732</strain>
    </source>
</reference>
<dbReference type="InterPro" id="IPR038377">
    <property type="entry name" value="Na/Glc_symporter_sf"/>
</dbReference>
<evidence type="ECO:0000256" key="3">
    <source>
        <dbReference type="ARBA" id="ARBA00022448"/>
    </source>
</evidence>
<evidence type="ECO:0000256" key="7">
    <source>
        <dbReference type="ARBA" id="ARBA00023053"/>
    </source>
</evidence>
<accession>A0A9D1RP06</accession>
<evidence type="ECO:0000256" key="4">
    <source>
        <dbReference type="ARBA" id="ARBA00022475"/>
    </source>
</evidence>
<comment type="similarity">
    <text evidence="2 11">Belongs to the sodium:solute symporter (SSF) (TC 2.A.21) family.</text>
</comment>
<name>A0A9D1RP06_9CORY</name>
<gene>
    <name evidence="13" type="ORF">H9870_09505</name>
</gene>
<sequence>MQTLDLVVIVLYLAATAWLGLKLSGRQTGLKDYFVGGRELPWWAVCFSVVATETSALTVIGIPVMSYLGDINYLQLGLGYILGRIVVAFFMLPRYYDGEMITAYAYLGKRFGRTTQSTAGITFLFTRLLADGVRVLAAAIPVNVILNGVGINTNYFTIIVVLSVVTIAYTFIGGIKAVVWVDVAQMLLYVVGGVLALIAITVATDGSWIGDAADAGKFTMFVFEGNPISNDASFIASLLGGAVYAMASHGSDQLIVQRLLACRSKVEAQKALIWSGIVVFFQFLLFLLVGLALWTYYNHASPSELGLSRDDEIFPHYIVDGLPPGVSGLLLAGILAAAMSTLSSSLSALSSSTVNDVYARFKKTPITDEQGLRVGRWATIIWGIAFIAPATVFETDEGNIVVLALGIAGITYGGLLGAFVFGIINKRAQASDVNIAFILAVAVNAFFFIMESYVTGEVWVAWQWYPLLGVIVICVVGGLLSLRHPRASESVDTSAGTSAEKLRSNERME</sequence>
<evidence type="ECO:0000256" key="8">
    <source>
        <dbReference type="ARBA" id="ARBA00023065"/>
    </source>
</evidence>
<evidence type="ECO:0000256" key="10">
    <source>
        <dbReference type="ARBA" id="ARBA00023201"/>
    </source>
</evidence>
<evidence type="ECO:0000256" key="1">
    <source>
        <dbReference type="ARBA" id="ARBA00004651"/>
    </source>
</evidence>
<dbReference type="AlphaFoldDB" id="A0A9D1RP06"/>
<dbReference type="GO" id="GO:0006814">
    <property type="term" value="P:sodium ion transport"/>
    <property type="evidence" value="ECO:0007669"/>
    <property type="project" value="UniProtKB-KW"/>
</dbReference>
<dbReference type="Proteomes" id="UP000824190">
    <property type="component" value="Unassembled WGS sequence"/>
</dbReference>
<feature type="transmembrane region" description="Helical" evidence="12">
    <location>
        <begin position="154"/>
        <end position="175"/>
    </location>
</feature>
<dbReference type="PANTHER" id="PTHR42985:SF47">
    <property type="entry name" value="INTEGRAL MEMBRANE TRANSPORT PROTEIN"/>
    <property type="match status" value="1"/>
</dbReference>
<dbReference type="Pfam" id="PF00474">
    <property type="entry name" value="SSF"/>
    <property type="match status" value="1"/>
</dbReference>
<dbReference type="InterPro" id="IPR051163">
    <property type="entry name" value="Sodium:Solute_Symporter_SSF"/>
</dbReference>
<evidence type="ECO:0000256" key="6">
    <source>
        <dbReference type="ARBA" id="ARBA00022989"/>
    </source>
</evidence>
<feature type="transmembrane region" description="Helical" evidence="12">
    <location>
        <begin position="462"/>
        <end position="482"/>
    </location>
</feature>
<evidence type="ECO:0000256" key="9">
    <source>
        <dbReference type="ARBA" id="ARBA00023136"/>
    </source>
</evidence>
<feature type="transmembrane region" description="Helical" evidence="12">
    <location>
        <begin position="271"/>
        <end position="297"/>
    </location>
</feature>
<feature type="transmembrane region" description="Helical" evidence="12">
    <location>
        <begin position="187"/>
        <end position="210"/>
    </location>
</feature>
<evidence type="ECO:0000256" key="2">
    <source>
        <dbReference type="ARBA" id="ARBA00006434"/>
    </source>
</evidence>
<feature type="transmembrane region" description="Helical" evidence="12">
    <location>
        <begin position="329"/>
        <end position="354"/>
    </location>
</feature>
<comment type="subcellular location">
    <subcellularLocation>
        <location evidence="1">Cell membrane</location>
        <topology evidence="1">Multi-pass membrane protein</topology>
    </subcellularLocation>
</comment>
<dbReference type="PANTHER" id="PTHR42985">
    <property type="entry name" value="SODIUM-COUPLED MONOCARBOXYLATE TRANSPORTER"/>
    <property type="match status" value="1"/>
</dbReference>
<dbReference type="Gene3D" id="1.20.1730.10">
    <property type="entry name" value="Sodium/glucose cotransporter"/>
    <property type="match status" value="1"/>
</dbReference>
<feature type="transmembrane region" description="Helical" evidence="12">
    <location>
        <begin position="42"/>
        <end position="65"/>
    </location>
</feature>
<keyword evidence="4" id="KW-1003">Cell membrane</keyword>
<protein>
    <submittedName>
        <fullName evidence="13">Sodium:solute symporter</fullName>
    </submittedName>
</protein>
<feature type="transmembrane region" description="Helical" evidence="12">
    <location>
        <begin position="232"/>
        <end position="250"/>
    </location>
</feature>
<evidence type="ECO:0000256" key="5">
    <source>
        <dbReference type="ARBA" id="ARBA00022692"/>
    </source>
</evidence>
<keyword evidence="10" id="KW-0739">Sodium transport</keyword>
<dbReference type="InterPro" id="IPR001734">
    <property type="entry name" value="Na/solute_symporter"/>
</dbReference>
<evidence type="ECO:0000313" key="14">
    <source>
        <dbReference type="Proteomes" id="UP000824190"/>
    </source>
</evidence>
<feature type="transmembrane region" description="Helical" evidence="12">
    <location>
        <begin position="77"/>
        <end position="96"/>
    </location>
</feature>
<feature type="transmembrane region" description="Helical" evidence="12">
    <location>
        <begin position="117"/>
        <end position="142"/>
    </location>
</feature>
<feature type="transmembrane region" description="Helical" evidence="12">
    <location>
        <begin position="374"/>
        <end position="393"/>
    </location>
</feature>
<feature type="transmembrane region" description="Helical" evidence="12">
    <location>
        <begin position="433"/>
        <end position="450"/>
    </location>
</feature>
<dbReference type="EMBL" id="DXGC01000077">
    <property type="protein sequence ID" value="HIW91881.1"/>
    <property type="molecule type" value="Genomic_DNA"/>
</dbReference>
<evidence type="ECO:0000313" key="13">
    <source>
        <dbReference type="EMBL" id="HIW91881.1"/>
    </source>
</evidence>
<keyword evidence="7" id="KW-0915">Sodium</keyword>
<comment type="caution">
    <text evidence="13">The sequence shown here is derived from an EMBL/GenBank/DDBJ whole genome shotgun (WGS) entry which is preliminary data.</text>
</comment>
<dbReference type="GO" id="GO:0005886">
    <property type="term" value="C:plasma membrane"/>
    <property type="evidence" value="ECO:0007669"/>
    <property type="project" value="UniProtKB-SubCell"/>
</dbReference>
<keyword evidence="5 12" id="KW-0812">Transmembrane</keyword>
<dbReference type="NCBIfam" id="TIGR00813">
    <property type="entry name" value="sss"/>
    <property type="match status" value="1"/>
</dbReference>
<keyword evidence="6 12" id="KW-1133">Transmembrane helix</keyword>
<dbReference type="GO" id="GO:0015293">
    <property type="term" value="F:symporter activity"/>
    <property type="evidence" value="ECO:0007669"/>
    <property type="project" value="TreeGrafter"/>
</dbReference>
<proteinExistence type="inferred from homology"/>
<keyword evidence="8" id="KW-0406">Ion transport</keyword>
<feature type="transmembrane region" description="Helical" evidence="12">
    <location>
        <begin position="6"/>
        <end position="21"/>
    </location>
</feature>
<dbReference type="PROSITE" id="PS50283">
    <property type="entry name" value="NA_SOLUT_SYMP_3"/>
    <property type="match status" value="1"/>
</dbReference>
<dbReference type="CDD" id="cd11493">
    <property type="entry name" value="SLC5sbd_NIS-like_u1"/>
    <property type="match status" value="1"/>
</dbReference>
<feature type="transmembrane region" description="Helical" evidence="12">
    <location>
        <begin position="399"/>
        <end position="421"/>
    </location>
</feature>
<evidence type="ECO:0000256" key="11">
    <source>
        <dbReference type="RuleBase" id="RU362091"/>
    </source>
</evidence>
<reference evidence="13" key="1">
    <citation type="journal article" date="2021" name="PeerJ">
        <title>Extensive microbial diversity within the chicken gut microbiome revealed by metagenomics and culture.</title>
        <authorList>
            <person name="Gilroy R."/>
            <person name="Ravi A."/>
            <person name="Getino M."/>
            <person name="Pursley I."/>
            <person name="Horton D.L."/>
            <person name="Alikhan N.F."/>
            <person name="Baker D."/>
            <person name="Gharbi K."/>
            <person name="Hall N."/>
            <person name="Watson M."/>
            <person name="Adriaenssens E.M."/>
            <person name="Foster-Nyarko E."/>
            <person name="Jarju S."/>
            <person name="Secka A."/>
            <person name="Antonio M."/>
            <person name="Oren A."/>
            <person name="Chaudhuri R.R."/>
            <person name="La Ragione R."/>
            <person name="Hildebrand F."/>
            <person name="Pallen M.J."/>
        </authorList>
    </citation>
    <scope>NUCLEOTIDE SEQUENCE</scope>
    <source>
        <strain evidence="13">CHK32-1732</strain>
    </source>
</reference>
<keyword evidence="3" id="KW-0813">Transport</keyword>